<dbReference type="PANTHER" id="PTHR30093:SF34">
    <property type="entry name" value="PREPILIN PEPTIDASE-DEPENDENT PROTEIN D"/>
    <property type="match status" value="1"/>
</dbReference>
<name>D0CCP8_ACIB2</name>
<dbReference type="GO" id="GO:0007155">
    <property type="term" value="P:cell adhesion"/>
    <property type="evidence" value="ECO:0007669"/>
    <property type="project" value="InterPro"/>
</dbReference>
<protein>
    <submittedName>
        <fullName evidence="5">Fimbrial protein</fullName>
    </submittedName>
</protein>
<dbReference type="PANTHER" id="PTHR30093">
    <property type="entry name" value="GENERAL SECRETION PATHWAY PROTEIN G"/>
    <property type="match status" value="1"/>
</dbReference>
<evidence type="ECO:0000256" key="3">
    <source>
        <dbReference type="RuleBase" id="RU000389"/>
    </source>
</evidence>
<keyword evidence="4" id="KW-0472">Membrane</keyword>
<evidence type="ECO:0000256" key="1">
    <source>
        <dbReference type="ARBA" id="ARBA00005233"/>
    </source>
</evidence>
<dbReference type="InterPro" id="IPR012902">
    <property type="entry name" value="N_methyl_site"/>
</dbReference>
<dbReference type="GO" id="GO:0044096">
    <property type="term" value="C:type IV pilus"/>
    <property type="evidence" value="ECO:0007669"/>
    <property type="project" value="TreeGrafter"/>
</dbReference>
<organism evidence="5 6">
    <name type="scientific">Acinetobacter baumannii (strain ATCC 19606 / DSM 30007 / JCM 6841 / CCUG 19606 / CIP 70.34 / NBRC 109757 / NCIMB 12457 / NCTC 12156 / 81)</name>
    <dbReference type="NCBI Taxonomy" id="575584"/>
    <lineage>
        <taxon>Bacteria</taxon>
        <taxon>Pseudomonadati</taxon>
        <taxon>Pseudomonadota</taxon>
        <taxon>Gammaproteobacteria</taxon>
        <taxon>Moraxellales</taxon>
        <taxon>Moraxellaceae</taxon>
        <taxon>Acinetobacter</taxon>
        <taxon>Acinetobacter calcoaceticus/baumannii complex</taxon>
    </lineage>
</organism>
<dbReference type="InterPro" id="IPR045584">
    <property type="entry name" value="Pilin-like"/>
</dbReference>
<feature type="transmembrane region" description="Helical" evidence="4">
    <location>
        <begin position="25"/>
        <end position="46"/>
    </location>
</feature>
<dbReference type="GO" id="GO:0043107">
    <property type="term" value="P:type IV pilus-dependent motility"/>
    <property type="evidence" value="ECO:0007669"/>
    <property type="project" value="TreeGrafter"/>
</dbReference>
<dbReference type="Gene3D" id="3.30.700.10">
    <property type="entry name" value="Glycoprotein, Type 4 Pilin"/>
    <property type="match status" value="1"/>
</dbReference>
<proteinExistence type="inferred from homology"/>
<dbReference type="Pfam" id="PF00114">
    <property type="entry name" value="Pilin"/>
    <property type="match status" value="1"/>
</dbReference>
<evidence type="ECO:0000313" key="5">
    <source>
        <dbReference type="EMBL" id="EEX02835.1"/>
    </source>
</evidence>
<keyword evidence="4" id="KW-1133">Transmembrane helix</keyword>
<dbReference type="PROSITE" id="PS00409">
    <property type="entry name" value="PROKAR_NTER_METHYL"/>
    <property type="match status" value="1"/>
</dbReference>
<dbReference type="Proteomes" id="UP000005740">
    <property type="component" value="Unassembled WGS sequence"/>
</dbReference>
<evidence type="ECO:0000256" key="2">
    <source>
        <dbReference type="ARBA" id="ARBA00022481"/>
    </source>
</evidence>
<accession>D0CCP8</accession>
<dbReference type="InterPro" id="IPR001082">
    <property type="entry name" value="Pilin"/>
</dbReference>
<gene>
    <name evidence="5" type="primary">pilA</name>
    <name evidence="5" type="ORF">HMPREF0010_02528</name>
</gene>
<dbReference type="Pfam" id="PF07963">
    <property type="entry name" value="N_methyl"/>
    <property type="match status" value="1"/>
</dbReference>
<keyword evidence="2" id="KW-0488">Methylation</keyword>
<sequence>MKSLYKNIHTIFGEKAMNAQKGFTLIELMIVVAIIGILAAIAIPAYQNYIAKSQASEAFTLADGLKTTINTNLQAGTCFAGGATAATAADQVAGKYGDAEIGGTAPNCTITYTFKSSGVSTKLTSKQIVMNVSETGILTKNSSTNAPAELLPQSFTAS</sequence>
<dbReference type="AlphaFoldDB" id="D0CCP8"/>
<evidence type="ECO:0000313" key="6">
    <source>
        <dbReference type="Proteomes" id="UP000005740"/>
    </source>
</evidence>
<dbReference type="NCBIfam" id="TIGR02532">
    <property type="entry name" value="IV_pilin_GFxxxE"/>
    <property type="match status" value="1"/>
</dbReference>
<keyword evidence="4" id="KW-0812">Transmembrane</keyword>
<comment type="similarity">
    <text evidence="1 3">Belongs to the N-Me-Phe pilin family.</text>
</comment>
<dbReference type="SUPFAM" id="SSF54523">
    <property type="entry name" value="Pili subunits"/>
    <property type="match status" value="1"/>
</dbReference>
<keyword evidence="3" id="KW-0281">Fimbrium</keyword>
<dbReference type="EMBL" id="GG704576">
    <property type="protein sequence ID" value="EEX02835.1"/>
    <property type="molecule type" value="Genomic_DNA"/>
</dbReference>
<reference evidence="6" key="1">
    <citation type="journal article" date="2012" name="PLoS ONE">
        <title>The success of Acinetobacter species; genetic, metabolic and virulence attributes.</title>
        <authorList>
            <person name="Peleg A.Y."/>
            <person name="de Breij A."/>
            <person name="Adams M.D."/>
            <person name="Cerqueira G.M."/>
            <person name="Mocali S."/>
            <person name="Galardini M."/>
            <person name="Nibbering P.H."/>
            <person name="Earl A.M."/>
            <person name="Ward D.V."/>
            <person name="Paterson D.L."/>
            <person name="Seifert H."/>
            <person name="Dijkshoorn L."/>
        </authorList>
    </citation>
    <scope>NUCLEOTIDE SEQUENCE [LARGE SCALE GENOMIC DNA]</scope>
    <source>
        <strain evidence="6">ATCC 19606 / DSM 30007 / JCM 6841 / CCUG 19606 / CIP 70.34 / NBRC 109757 / NCIMB 12457 / NCTC 12156 / 81</strain>
    </source>
</reference>
<evidence type="ECO:0000256" key="4">
    <source>
        <dbReference type="SAM" id="Phobius"/>
    </source>
</evidence>